<keyword evidence="2" id="KW-1003">Cell membrane</keyword>
<evidence type="ECO:0000256" key="2">
    <source>
        <dbReference type="ARBA" id="ARBA00022475"/>
    </source>
</evidence>
<dbReference type="Pfam" id="PF03631">
    <property type="entry name" value="Virul_fac_BrkB"/>
    <property type="match status" value="1"/>
</dbReference>
<keyword evidence="3 7" id="KW-0812">Transmembrane</keyword>
<accession>A0ABS5IQL4</accession>
<evidence type="ECO:0000256" key="4">
    <source>
        <dbReference type="ARBA" id="ARBA00022989"/>
    </source>
</evidence>
<feature type="transmembrane region" description="Helical" evidence="7">
    <location>
        <begin position="121"/>
        <end position="145"/>
    </location>
</feature>
<evidence type="ECO:0000256" key="1">
    <source>
        <dbReference type="ARBA" id="ARBA00004651"/>
    </source>
</evidence>
<keyword evidence="6" id="KW-0175">Coiled coil</keyword>
<evidence type="ECO:0000313" key="9">
    <source>
        <dbReference type="Proteomes" id="UP000678243"/>
    </source>
</evidence>
<evidence type="ECO:0000256" key="7">
    <source>
        <dbReference type="SAM" id="Phobius"/>
    </source>
</evidence>
<comment type="caution">
    <text evidence="8">The sequence shown here is derived from an EMBL/GenBank/DDBJ whole genome shotgun (WGS) entry which is preliminary data.</text>
</comment>
<feature type="transmembrane region" description="Helical" evidence="7">
    <location>
        <begin position="277"/>
        <end position="302"/>
    </location>
</feature>
<feature type="transmembrane region" description="Helical" evidence="7">
    <location>
        <begin position="205"/>
        <end position="231"/>
    </location>
</feature>
<dbReference type="RefSeq" id="WP_211544755.1">
    <property type="nucleotide sequence ID" value="NZ_JAGTUK010000003.1"/>
</dbReference>
<dbReference type="PANTHER" id="PTHR30213">
    <property type="entry name" value="INNER MEMBRANE PROTEIN YHJD"/>
    <property type="match status" value="1"/>
</dbReference>
<gene>
    <name evidence="8" type="ORF">KE274_14090</name>
</gene>
<feature type="transmembrane region" description="Helical" evidence="7">
    <location>
        <begin position="57"/>
        <end position="81"/>
    </location>
</feature>
<name>A0ABS5IQL4_9MICO</name>
<dbReference type="PANTHER" id="PTHR30213:SF1">
    <property type="entry name" value="INNER MEMBRANE PROTEIN YHJD"/>
    <property type="match status" value="1"/>
</dbReference>
<evidence type="ECO:0000256" key="6">
    <source>
        <dbReference type="SAM" id="Coils"/>
    </source>
</evidence>
<keyword evidence="5 7" id="KW-0472">Membrane</keyword>
<sequence length="360" mass="37567">MADTDASADQTRSGSQAKPGLVARLTGPIIAWALARRPVRAALLYSERRGPMLADSVTYRALFSVFAGVLLGFSIAALWLAGNPDAWRAIIEAVQAAVPGLIGKDGAIDPKDLRAPASLSIAGLVSLVALIGAALGAIGSLRTAIRVIAGTVQSDILWIWVIVRNLLLGLGIGVAFVLAAGLTFVGQLGATWVAELLGLPSDSPVVAVAVRVLSLLIVFALDAALIVGAFLLLSGVRPAAQSLWAGALLGAFGLIVLQELSGLFVGGATSNPLLASFASLLALLIWLNLSTQVILVACAYIVTAEEERKDRLHERFGARTFVQRRLQRAEVDLQVATAELREAQRAAAEESGTGTARDDD</sequence>
<proteinExistence type="predicted"/>
<dbReference type="Proteomes" id="UP000678243">
    <property type="component" value="Unassembled WGS sequence"/>
</dbReference>
<reference evidence="8 9" key="1">
    <citation type="submission" date="2021-04" db="EMBL/GenBank/DDBJ databases">
        <title>Whole genome analysis of root endophytic bacterium Microbacterium paraoxydans ku-mp colonizing RP-bio226 rice variety.</title>
        <authorList>
            <person name="Ulaganathan K."/>
            <person name="Latha B."/>
        </authorList>
    </citation>
    <scope>NUCLEOTIDE SEQUENCE [LARGE SCALE GENOMIC DNA]</scope>
    <source>
        <strain evidence="9">ku-mp</strain>
    </source>
</reference>
<keyword evidence="4 7" id="KW-1133">Transmembrane helix</keyword>
<feature type="coiled-coil region" evidence="6">
    <location>
        <begin position="326"/>
        <end position="353"/>
    </location>
</feature>
<dbReference type="InterPro" id="IPR017039">
    <property type="entry name" value="Virul_fac_BrkB"/>
</dbReference>
<keyword evidence="9" id="KW-1185">Reference proteome</keyword>
<organism evidence="8 9">
    <name type="scientific">Microbacterium paraoxydans</name>
    <dbReference type="NCBI Taxonomy" id="199592"/>
    <lineage>
        <taxon>Bacteria</taxon>
        <taxon>Bacillati</taxon>
        <taxon>Actinomycetota</taxon>
        <taxon>Actinomycetes</taxon>
        <taxon>Micrococcales</taxon>
        <taxon>Microbacteriaceae</taxon>
        <taxon>Microbacterium</taxon>
    </lineage>
</organism>
<evidence type="ECO:0000256" key="3">
    <source>
        <dbReference type="ARBA" id="ARBA00022692"/>
    </source>
</evidence>
<comment type="subcellular location">
    <subcellularLocation>
        <location evidence="1">Cell membrane</location>
        <topology evidence="1">Multi-pass membrane protein</topology>
    </subcellularLocation>
</comment>
<protein>
    <submittedName>
        <fullName evidence="8">YihY/virulence factor BrkB family protein</fullName>
    </submittedName>
</protein>
<feature type="transmembrane region" description="Helical" evidence="7">
    <location>
        <begin position="243"/>
        <end position="265"/>
    </location>
</feature>
<dbReference type="EMBL" id="JAGTUK010000003">
    <property type="protein sequence ID" value="MBS0025234.1"/>
    <property type="molecule type" value="Genomic_DNA"/>
</dbReference>
<evidence type="ECO:0000256" key="5">
    <source>
        <dbReference type="ARBA" id="ARBA00023136"/>
    </source>
</evidence>
<feature type="transmembrane region" description="Helical" evidence="7">
    <location>
        <begin position="157"/>
        <end position="185"/>
    </location>
</feature>
<evidence type="ECO:0000313" key="8">
    <source>
        <dbReference type="EMBL" id="MBS0025234.1"/>
    </source>
</evidence>